<evidence type="ECO:0000313" key="1">
    <source>
        <dbReference type="EMBL" id="GAG79514.1"/>
    </source>
</evidence>
<accession>X1ACB2</accession>
<protein>
    <submittedName>
        <fullName evidence="1">Uncharacterized protein</fullName>
    </submittedName>
</protein>
<sequence length="192" mass="19821">MANIKFSQFTEKTTLGTVDFLVGYTGAENVQISPTNLLSTFVSGSGTAGQVAYFDPSNNLAGENDFFWDYTNKRLGIGITTPLGELHVKNIGAIYTSLSGSDSAVNFVEGGGNPWRIGNRSADDSFRFSQSSSSLGTNVRFTIANGGNVGIGTTTPAAKLHVDGTLIATGVSQLGSGGSNVYLTSSSAGNVG</sequence>
<gene>
    <name evidence="1" type="ORF">S01H4_25774</name>
</gene>
<feature type="non-terminal residue" evidence="1">
    <location>
        <position position="192"/>
    </location>
</feature>
<name>X1ACB2_9ZZZZ</name>
<dbReference type="AlphaFoldDB" id="X1ACB2"/>
<proteinExistence type="predicted"/>
<organism evidence="1">
    <name type="scientific">marine sediment metagenome</name>
    <dbReference type="NCBI Taxonomy" id="412755"/>
    <lineage>
        <taxon>unclassified sequences</taxon>
        <taxon>metagenomes</taxon>
        <taxon>ecological metagenomes</taxon>
    </lineage>
</organism>
<comment type="caution">
    <text evidence="1">The sequence shown here is derived from an EMBL/GenBank/DDBJ whole genome shotgun (WGS) entry which is preliminary data.</text>
</comment>
<reference evidence="1" key="1">
    <citation type="journal article" date="2014" name="Front. Microbiol.">
        <title>High frequency of phylogenetically diverse reductive dehalogenase-homologous genes in deep subseafloor sedimentary metagenomes.</title>
        <authorList>
            <person name="Kawai M."/>
            <person name="Futagami T."/>
            <person name="Toyoda A."/>
            <person name="Takaki Y."/>
            <person name="Nishi S."/>
            <person name="Hori S."/>
            <person name="Arai W."/>
            <person name="Tsubouchi T."/>
            <person name="Morono Y."/>
            <person name="Uchiyama I."/>
            <person name="Ito T."/>
            <person name="Fujiyama A."/>
            <person name="Inagaki F."/>
            <person name="Takami H."/>
        </authorList>
    </citation>
    <scope>NUCLEOTIDE SEQUENCE</scope>
    <source>
        <strain evidence="1">Expedition CK06-06</strain>
    </source>
</reference>
<dbReference type="EMBL" id="BART01012319">
    <property type="protein sequence ID" value="GAG79514.1"/>
    <property type="molecule type" value="Genomic_DNA"/>
</dbReference>